<dbReference type="PANTHER" id="PTHR47861">
    <property type="entry name" value="FKBP-TYPE PEPTIDYL-PROLYL CIS-TRANS ISOMERASE SLYD"/>
    <property type="match status" value="1"/>
</dbReference>
<proteinExistence type="inferred from homology"/>
<dbReference type="Proteomes" id="UP000502179">
    <property type="component" value="Chromosome"/>
</dbReference>
<dbReference type="KEGG" id="tav:G4V39_00660"/>
<dbReference type="PROSITE" id="PS50059">
    <property type="entry name" value="FKBP_PPIASE"/>
    <property type="match status" value="1"/>
</dbReference>
<evidence type="ECO:0000256" key="7">
    <source>
        <dbReference type="ARBA" id="ARBA00023235"/>
    </source>
</evidence>
<evidence type="ECO:0000256" key="6">
    <source>
        <dbReference type="ARBA" id="ARBA00023186"/>
    </source>
</evidence>
<keyword evidence="4" id="KW-0963">Cytoplasm</keyword>
<dbReference type="InterPro" id="IPR001179">
    <property type="entry name" value="PPIase_FKBP_dom"/>
</dbReference>
<evidence type="ECO:0000256" key="9">
    <source>
        <dbReference type="PROSITE-ProRule" id="PRU00277"/>
    </source>
</evidence>
<accession>A0A6G7PT63</accession>
<evidence type="ECO:0000256" key="10">
    <source>
        <dbReference type="RuleBase" id="RU003915"/>
    </source>
</evidence>
<evidence type="ECO:0000313" key="12">
    <source>
        <dbReference type="Proteomes" id="UP000502179"/>
    </source>
</evidence>
<protein>
    <recommendedName>
        <fullName evidence="10">Peptidyl-prolyl cis-trans isomerase</fullName>
        <ecNumber evidence="10">5.2.1.8</ecNumber>
    </recommendedName>
</protein>
<evidence type="ECO:0000256" key="5">
    <source>
        <dbReference type="ARBA" id="ARBA00023110"/>
    </source>
</evidence>
<dbReference type="Gene3D" id="3.10.50.40">
    <property type="match status" value="1"/>
</dbReference>
<evidence type="ECO:0000256" key="3">
    <source>
        <dbReference type="ARBA" id="ARBA00006577"/>
    </source>
</evidence>
<comment type="function">
    <text evidence="8">Also involved in hydrogenase metallocenter assembly, probably by participating in the nickel insertion step. This function in hydrogenase biosynthesis requires chaperone activity and the presence of the metal-binding domain, but not PPIase activity.</text>
</comment>
<dbReference type="EMBL" id="CP048877">
    <property type="protein sequence ID" value="QIJ70869.1"/>
    <property type="molecule type" value="Genomic_DNA"/>
</dbReference>
<evidence type="ECO:0000256" key="8">
    <source>
        <dbReference type="ARBA" id="ARBA00037071"/>
    </source>
</evidence>
<gene>
    <name evidence="11" type="ORF">G4V39_00660</name>
</gene>
<evidence type="ECO:0000313" key="11">
    <source>
        <dbReference type="EMBL" id="QIJ70869.1"/>
    </source>
</evidence>
<dbReference type="GO" id="GO:0003755">
    <property type="term" value="F:peptidyl-prolyl cis-trans isomerase activity"/>
    <property type="evidence" value="ECO:0007669"/>
    <property type="project" value="UniProtKB-UniRule"/>
</dbReference>
<comment type="catalytic activity">
    <reaction evidence="1 9 10">
        <text>[protein]-peptidylproline (omega=180) = [protein]-peptidylproline (omega=0)</text>
        <dbReference type="Rhea" id="RHEA:16237"/>
        <dbReference type="Rhea" id="RHEA-COMP:10747"/>
        <dbReference type="Rhea" id="RHEA-COMP:10748"/>
        <dbReference type="ChEBI" id="CHEBI:83833"/>
        <dbReference type="ChEBI" id="CHEBI:83834"/>
        <dbReference type="EC" id="5.2.1.8"/>
    </reaction>
</comment>
<reference evidence="11 12" key="1">
    <citation type="submission" date="2020-02" db="EMBL/GenBank/DDBJ databases">
        <title>Genome analysis of Thermosulfuriphilus ammonigenes ST65T, an anaerobic thermophilic chemolithoautotrophic bacterium isolated from a deep-sea hydrothermal vent.</title>
        <authorList>
            <person name="Slobodkina G."/>
            <person name="Allioux M."/>
            <person name="Merkel A."/>
            <person name="Alain K."/>
            <person name="Jebbar M."/>
            <person name="Slobodkin A."/>
        </authorList>
    </citation>
    <scope>NUCLEOTIDE SEQUENCE [LARGE SCALE GENOMIC DNA]</scope>
    <source>
        <strain evidence="11 12">ST65</strain>
    </source>
</reference>
<keyword evidence="7 9" id="KW-0413">Isomerase</keyword>
<name>A0A6G7PT63_9BACT</name>
<dbReference type="RefSeq" id="WP_166031092.1">
    <property type="nucleotide sequence ID" value="NZ_CP048877.1"/>
</dbReference>
<evidence type="ECO:0000256" key="1">
    <source>
        <dbReference type="ARBA" id="ARBA00000971"/>
    </source>
</evidence>
<keyword evidence="12" id="KW-1185">Reference proteome</keyword>
<dbReference type="InterPro" id="IPR046357">
    <property type="entry name" value="PPIase_dom_sf"/>
</dbReference>
<dbReference type="AlphaFoldDB" id="A0A6G7PT63"/>
<organism evidence="11 12">
    <name type="scientific">Thermosulfuriphilus ammonigenes</name>
    <dbReference type="NCBI Taxonomy" id="1936021"/>
    <lineage>
        <taxon>Bacteria</taxon>
        <taxon>Pseudomonadati</taxon>
        <taxon>Thermodesulfobacteriota</taxon>
        <taxon>Thermodesulfobacteria</taxon>
        <taxon>Thermodesulfobacteriales</taxon>
        <taxon>Thermodesulfobacteriaceae</taxon>
        <taxon>Thermosulfuriphilus</taxon>
    </lineage>
</organism>
<keyword evidence="6" id="KW-0143">Chaperone</keyword>
<evidence type="ECO:0000256" key="2">
    <source>
        <dbReference type="ARBA" id="ARBA00004496"/>
    </source>
</evidence>
<dbReference type="Pfam" id="PF00254">
    <property type="entry name" value="FKBP_C"/>
    <property type="match status" value="1"/>
</dbReference>
<keyword evidence="5 9" id="KW-0697">Rotamase</keyword>
<dbReference type="GO" id="GO:0042026">
    <property type="term" value="P:protein refolding"/>
    <property type="evidence" value="ECO:0007669"/>
    <property type="project" value="UniProtKB-ARBA"/>
</dbReference>
<comment type="subcellular location">
    <subcellularLocation>
        <location evidence="2">Cytoplasm</location>
    </subcellularLocation>
</comment>
<evidence type="ECO:0000256" key="4">
    <source>
        <dbReference type="ARBA" id="ARBA00022490"/>
    </source>
</evidence>
<dbReference type="PANTHER" id="PTHR47861:SF3">
    <property type="entry name" value="FKBP-TYPE PEPTIDYL-PROLYL CIS-TRANS ISOMERASE SLYD"/>
    <property type="match status" value="1"/>
</dbReference>
<sequence>METKIIAKGAKVTISYRVLAAGKVVDVSKSPVSFICGEGQFMPYVEEALIGAKVGETRHIVVPPQYHYGPYDPLKLVAISRERLPQGANPGEVVRLVDEFWVLRPALIREINEGYAFVDFNHPLAGKELQFEVEILGISYDEASAPSDSESPS</sequence>
<dbReference type="GO" id="GO:0005737">
    <property type="term" value="C:cytoplasm"/>
    <property type="evidence" value="ECO:0007669"/>
    <property type="project" value="UniProtKB-SubCell"/>
</dbReference>
<comment type="similarity">
    <text evidence="3 10">Belongs to the FKBP-type PPIase family.</text>
</comment>
<dbReference type="SUPFAM" id="SSF54534">
    <property type="entry name" value="FKBP-like"/>
    <property type="match status" value="1"/>
</dbReference>
<dbReference type="EC" id="5.2.1.8" evidence="10"/>